<name>A0ABQ5MYU6_9MICC</name>
<evidence type="ECO:0000256" key="1">
    <source>
        <dbReference type="ARBA" id="ARBA00023002"/>
    </source>
</evidence>
<dbReference type="InterPro" id="IPR029753">
    <property type="entry name" value="D-isomer_DH_CS"/>
</dbReference>
<evidence type="ECO:0000313" key="5">
    <source>
        <dbReference type="Proteomes" id="UP001209654"/>
    </source>
</evidence>
<accession>A0ABQ5MYU6</accession>
<evidence type="ECO:0000313" key="4">
    <source>
        <dbReference type="EMBL" id="GLB69025.1"/>
    </source>
</evidence>
<dbReference type="Gene3D" id="3.40.50.720">
    <property type="entry name" value="NAD(P)-binding Rossmann-like Domain"/>
    <property type="match status" value="2"/>
</dbReference>
<dbReference type="SUPFAM" id="SSF52283">
    <property type="entry name" value="Formate/glycerate dehydrogenase catalytic domain-like"/>
    <property type="match status" value="1"/>
</dbReference>
<comment type="caution">
    <text evidence="4">The sequence shown here is derived from an EMBL/GenBank/DDBJ whole genome shotgun (WGS) entry which is preliminary data.</text>
</comment>
<dbReference type="RefSeq" id="WP_264797111.1">
    <property type="nucleotide sequence ID" value="NZ_BRVS01000026.1"/>
</dbReference>
<dbReference type="SUPFAM" id="SSF51735">
    <property type="entry name" value="NAD(P)-binding Rossmann-fold domains"/>
    <property type="match status" value="1"/>
</dbReference>
<sequence length="349" mass="37065">MTQPVFPERPPMKTGAGVAAAQPLRIVVTDPIISRFEQELKYDGGAHHWVMASGWSAEDQLRALADADVVVCSALPPEQAAAAARLRLVHVTGAGYEKIAMDSLPPAAAVANAFHHARPIAEHVVMVTLMLSRRVLAADTELRRGQWRTIATSPDVPFHPTLDGMVLGLVGLGSIGAEVARLGAALGMRVRAVRGNPGAAHPEGVQPEWVGGTAELPKLLETSDVVVVTVPLSEETRGLIGAAELERMKPSALLVNVARGPVVDQAALYAALSERRIAGAGIDVWWGAPADGKVPPSEFPFERLDNAVLTPHHSGHARTTFERRAADIAANVARLAAGRPLFNVVREPR</sequence>
<protein>
    <submittedName>
        <fullName evidence="4">2-hydroxyacid dehydrogenase</fullName>
    </submittedName>
</protein>
<gene>
    <name evidence="4" type="ORF">AHIS1636_34680</name>
</gene>
<dbReference type="InterPro" id="IPR036291">
    <property type="entry name" value="NAD(P)-bd_dom_sf"/>
</dbReference>
<organism evidence="4 5">
    <name type="scientific">Arthrobacter mangrovi</name>
    <dbReference type="NCBI Taxonomy" id="2966350"/>
    <lineage>
        <taxon>Bacteria</taxon>
        <taxon>Bacillati</taxon>
        <taxon>Actinomycetota</taxon>
        <taxon>Actinomycetes</taxon>
        <taxon>Micrococcales</taxon>
        <taxon>Micrococcaceae</taxon>
        <taxon>Arthrobacter</taxon>
    </lineage>
</organism>
<evidence type="ECO:0000256" key="2">
    <source>
        <dbReference type="ARBA" id="ARBA00023027"/>
    </source>
</evidence>
<keyword evidence="1" id="KW-0560">Oxidoreductase</keyword>
<dbReference type="InterPro" id="IPR006140">
    <property type="entry name" value="D-isomer_DH_NAD-bd"/>
</dbReference>
<reference evidence="4 5" key="1">
    <citation type="journal article" date="2023" name="Int. J. Syst. Evol. Microbiol.">
        <title>Arthrobacter mangrovi sp. nov., an actinobacterium isolated from the rhizosphere of a mangrove.</title>
        <authorList>
            <person name="Hamada M."/>
            <person name="Saitou S."/>
            <person name="Enomoto N."/>
            <person name="Nanri K."/>
            <person name="Hidaka K."/>
            <person name="Miura T."/>
            <person name="Tamura T."/>
        </authorList>
    </citation>
    <scope>NUCLEOTIDE SEQUENCE [LARGE SCALE GENOMIC DNA]</scope>
    <source>
        <strain evidence="4 5">NBRC 112813</strain>
    </source>
</reference>
<dbReference type="InterPro" id="IPR050223">
    <property type="entry name" value="D-isomer_2-hydroxyacid_DH"/>
</dbReference>
<dbReference type="Proteomes" id="UP001209654">
    <property type="component" value="Unassembled WGS sequence"/>
</dbReference>
<dbReference type="PANTHER" id="PTHR10996">
    <property type="entry name" value="2-HYDROXYACID DEHYDROGENASE-RELATED"/>
    <property type="match status" value="1"/>
</dbReference>
<dbReference type="PROSITE" id="PS00671">
    <property type="entry name" value="D_2_HYDROXYACID_DH_3"/>
    <property type="match status" value="1"/>
</dbReference>
<proteinExistence type="predicted"/>
<keyword evidence="5" id="KW-1185">Reference proteome</keyword>
<dbReference type="PANTHER" id="PTHR10996:SF178">
    <property type="entry name" value="2-HYDROXYACID DEHYDROGENASE YGL185C-RELATED"/>
    <property type="match status" value="1"/>
</dbReference>
<dbReference type="CDD" id="cd12165">
    <property type="entry name" value="2-Hacid_dh_6"/>
    <property type="match status" value="1"/>
</dbReference>
<dbReference type="Pfam" id="PF02826">
    <property type="entry name" value="2-Hacid_dh_C"/>
    <property type="match status" value="1"/>
</dbReference>
<keyword evidence="2" id="KW-0520">NAD</keyword>
<feature type="domain" description="D-isomer specific 2-hydroxyacid dehydrogenase NAD-binding" evidence="3">
    <location>
        <begin position="126"/>
        <end position="313"/>
    </location>
</feature>
<dbReference type="EMBL" id="BRVS01000026">
    <property type="protein sequence ID" value="GLB69025.1"/>
    <property type="molecule type" value="Genomic_DNA"/>
</dbReference>
<evidence type="ECO:0000259" key="3">
    <source>
        <dbReference type="Pfam" id="PF02826"/>
    </source>
</evidence>